<keyword evidence="3" id="KW-1185">Reference proteome</keyword>
<dbReference type="EMBL" id="JBHUMM010000023">
    <property type="protein sequence ID" value="MFD2671964.1"/>
    <property type="molecule type" value="Genomic_DNA"/>
</dbReference>
<sequence length="423" mass="47759">MVNAIHFIEGRTQQEQPLSDEEFKQRLQHFGQQPRQVRHLKFNDMVEAFYTLYQRLASPKHPVHRQLRHVGLAYLLTFIHPDSLRSFLKRGLRHEQVLDQVVDLTGMSVTAVPRGMIGHWMAGNVPLLSLISVIQAILTKNHSIVKLSSRQIDYISPFLAELSKCGQAGQVMSESVMVVSYPGKDTIWNQQVAAQCDVRVAWGGREAVHAVSSLPGKPESETLIFGPKYSCAVIDPAQMDTADWTRIAQDMLLFNQLACSSPHALIVKGDKQVSLDAGGRLAEALQKPLRSHVSQPFDAGETMKVVHYRTRAWLKGERLLVSEGAEWTLHFHDRLEPLTGEGLHILHVYPSKDMSEIGHVLPPSIQTISHKLEEEDMLRLLDSVRFQGVSRIVPVGKAHHYQLPWDGMLVLDRFVRWITVEKG</sequence>
<organism evidence="2 3">
    <name type="scientific">Marinicrinis sediminis</name>
    <dbReference type="NCBI Taxonomy" id="1652465"/>
    <lineage>
        <taxon>Bacteria</taxon>
        <taxon>Bacillati</taxon>
        <taxon>Bacillota</taxon>
        <taxon>Bacilli</taxon>
        <taxon>Bacillales</taxon>
        <taxon>Paenibacillaceae</taxon>
    </lineage>
</organism>
<evidence type="ECO:0000313" key="3">
    <source>
        <dbReference type="Proteomes" id="UP001597497"/>
    </source>
</evidence>
<dbReference type="InterPro" id="IPR016161">
    <property type="entry name" value="Ald_DH/histidinol_DH"/>
</dbReference>
<dbReference type="InterPro" id="IPR008670">
    <property type="entry name" value="CoA_reduct_LuxC"/>
</dbReference>
<accession>A0ABW5RBK6</accession>
<dbReference type="Pfam" id="PF05893">
    <property type="entry name" value="LuxC"/>
    <property type="match status" value="1"/>
</dbReference>
<proteinExistence type="predicted"/>
<protein>
    <submittedName>
        <fullName evidence="2">Acyl-CoA reductase</fullName>
    </submittedName>
</protein>
<dbReference type="Proteomes" id="UP001597497">
    <property type="component" value="Unassembled WGS sequence"/>
</dbReference>
<dbReference type="SUPFAM" id="SSF53720">
    <property type="entry name" value="ALDH-like"/>
    <property type="match status" value="1"/>
</dbReference>
<evidence type="ECO:0000256" key="1">
    <source>
        <dbReference type="ARBA" id="ARBA00022857"/>
    </source>
</evidence>
<evidence type="ECO:0000313" key="2">
    <source>
        <dbReference type="EMBL" id="MFD2671964.1"/>
    </source>
</evidence>
<keyword evidence="1" id="KW-0521">NADP</keyword>
<reference evidence="3" key="1">
    <citation type="journal article" date="2019" name="Int. J. Syst. Evol. Microbiol.">
        <title>The Global Catalogue of Microorganisms (GCM) 10K type strain sequencing project: providing services to taxonomists for standard genome sequencing and annotation.</title>
        <authorList>
            <consortium name="The Broad Institute Genomics Platform"/>
            <consortium name="The Broad Institute Genome Sequencing Center for Infectious Disease"/>
            <person name="Wu L."/>
            <person name="Ma J."/>
        </authorList>
    </citation>
    <scope>NUCLEOTIDE SEQUENCE [LARGE SCALE GENOMIC DNA]</scope>
    <source>
        <strain evidence="3">KCTC 33676</strain>
    </source>
</reference>
<name>A0ABW5RBK6_9BACL</name>
<dbReference type="RefSeq" id="WP_379929437.1">
    <property type="nucleotide sequence ID" value="NZ_JBHUMM010000023.1"/>
</dbReference>
<gene>
    <name evidence="2" type="ORF">ACFSUC_10145</name>
</gene>
<comment type="caution">
    <text evidence="2">The sequence shown here is derived from an EMBL/GenBank/DDBJ whole genome shotgun (WGS) entry which is preliminary data.</text>
</comment>